<dbReference type="EMBL" id="HBKN01021584">
    <property type="protein sequence ID" value="CAE2302865.1"/>
    <property type="molecule type" value="Transcribed_RNA"/>
</dbReference>
<keyword evidence="4" id="KW-0813">Transport</keyword>
<evidence type="ECO:0000256" key="8">
    <source>
        <dbReference type="ARBA" id="ARBA00022707"/>
    </source>
</evidence>
<keyword evidence="7" id="KW-0597">Phosphoprotein</keyword>
<dbReference type="AlphaFoldDB" id="A0A7S4KS18"/>
<dbReference type="GO" id="GO:0005737">
    <property type="term" value="C:cytoplasm"/>
    <property type="evidence" value="ECO:0007669"/>
    <property type="project" value="UniProtKB-SubCell"/>
</dbReference>
<evidence type="ECO:0000256" key="16">
    <source>
        <dbReference type="ARBA" id="ARBA00038164"/>
    </source>
</evidence>
<dbReference type="GO" id="GO:0005886">
    <property type="term" value="C:plasma membrane"/>
    <property type="evidence" value="ECO:0007669"/>
    <property type="project" value="UniProtKB-SubCell"/>
</dbReference>
<feature type="domain" description="EF-hand" evidence="17">
    <location>
        <begin position="95"/>
        <end position="130"/>
    </location>
</feature>
<evidence type="ECO:0000256" key="5">
    <source>
        <dbReference type="ARBA" id="ARBA00022475"/>
    </source>
</evidence>
<evidence type="ECO:0000256" key="11">
    <source>
        <dbReference type="ARBA" id="ARBA00022837"/>
    </source>
</evidence>
<accession>A0A7S4KS18</accession>
<evidence type="ECO:0000256" key="13">
    <source>
        <dbReference type="ARBA" id="ARBA00023136"/>
    </source>
</evidence>
<dbReference type="InterPro" id="IPR011992">
    <property type="entry name" value="EF-hand-dom_pair"/>
</dbReference>
<keyword evidence="8" id="KW-0519">Myristate</keyword>
<dbReference type="GO" id="GO:0005509">
    <property type="term" value="F:calcium ion binding"/>
    <property type="evidence" value="ECO:0007669"/>
    <property type="project" value="InterPro"/>
</dbReference>
<comment type="similarity">
    <text evidence="16">Belongs to the calcineurin regulatory subunit family. CHP subfamily.</text>
</comment>
<evidence type="ECO:0000256" key="7">
    <source>
        <dbReference type="ARBA" id="ARBA00022553"/>
    </source>
</evidence>
<keyword evidence="9" id="KW-0479">Metal-binding</keyword>
<gene>
    <name evidence="18" type="ORF">GTHE00462_LOCUS16961</name>
</gene>
<keyword evidence="14" id="KW-0539">Nucleus</keyword>
<evidence type="ECO:0000256" key="4">
    <source>
        <dbReference type="ARBA" id="ARBA00022448"/>
    </source>
</evidence>
<evidence type="ECO:0000259" key="17">
    <source>
        <dbReference type="PROSITE" id="PS50222"/>
    </source>
</evidence>
<keyword evidence="13" id="KW-0472">Membrane</keyword>
<dbReference type="Gene3D" id="1.10.238.10">
    <property type="entry name" value="EF-hand"/>
    <property type="match status" value="1"/>
</dbReference>
<dbReference type="PANTHER" id="PTHR46002">
    <property type="entry name" value="EG:114D9.1 PROTEIN-RELATED"/>
    <property type="match status" value="1"/>
</dbReference>
<keyword evidence="12" id="KW-0653">Protein transport</keyword>
<sequence>MGAGASSKLLSEKQVQKYVKETGFSPPELEFLFRRFRFLCKKSNNLCAEDLSSNPNLAANPYVKRIFAIMSKNEFGEVTFDTFVRTAAIFRPGKPVVEKLAFIFDLFDYNLDDTLDISELHQIISLVRPDMSVEDREALIKTTVTEIVQKGGDPGNDGQIHGKSFVNFAKNIPNIDEILTLDLASHLA</sequence>
<dbReference type="GO" id="GO:0005634">
    <property type="term" value="C:nucleus"/>
    <property type="evidence" value="ECO:0007669"/>
    <property type="project" value="UniProtKB-SubCell"/>
</dbReference>
<comment type="subcellular location">
    <subcellularLocation>
        <location evidence="2">Cell membrane</location>
    </subcellularLocation>
    <subcellularLocation>
        <location evidence="3">Cytoplasm</location>
    </subcellularLocation>
    <subcellularLocation>
        <location evidence="1">Nucleus</location>
    </subcellularLocation>
</comment>
<evidence type="ECO:0000256" key="6">
    <source>
        <dbReference type="ARBA" id="ARBA00022490"/>
    </source>
</evidence>
<evidence type="ECO:0000256" key="3">
    <source>
        <dbReference type="ARBA" id="ARBA00004496"/>
    </source>
</evidence>
<evidence type="ECO:0000256" key="1">
    <source>
        <dbReference type="ARBA" id="ARBA00004123"/>
    </source>
</evidence>
<dbReference type="GO" id="GO:0015031">
    <property type="term" value="P:protein transport"/>
    <property type="evidence" value="ECO:0007669"/>
    <property type="project" value="UniProtKB-KW"/>
</dbReference>
<evidence type="ECO:0000256" key="2">
    <source>
        <dbReference type="ARBA" id="ARBA00004236"/>
    </source>
</evidence>
<evidence type="ECO:0000256" key="10">
    <source>
        <dbReference type="ARBA" id="ARBA00022737"/>
    </source>
</evidence>
<keyword evidence="10" id="KW-0677">Repeat</keyword>
<evidence type="ECO:0000256" key="12">
    <source>
        <dbReference type="ARBA" id="ARBA00022927"/>
    </source>
</evidence>
<dbReference type="SUPFAM" id="SSF47473">
    <property type="entry name" value="EF-hand"/>
    <property type="match status" value="1"/>
</dbReference>
<evidence type="ECO:0000256" key="15">
    <source>
        <dbReference type="ARBA" id="ARBA00023288"/>
    </source>
</evidence>
<name>A0A7S4KS18_GUITH</name>
<keyword evidence="6" id="KW-0963">Cytoplasm</keyword>
<dbReference type="InterPro" id="IPR002048">
    <property type="entry name" value="EF_hand_dom"/>
</dbReference>
<reference evidence="18" key="1">
    <citation type="submission" date="2021-01" db="EMBL/GenBank/DDBJ databases">
        <authorList>
            <person name="Corre E."/>
            <person name="Pelletier E."/>
            <person name="Niang G."/>
            <person name="Scheremetjew M."/>
            <person name="Finn R."/>
            <person name="Kale V."/>
            <person name="Holt S."/>
            <person name="Cochrane G."/>
            <person name="Meng A."/>
            <person name="Brown T."/>
            <person name="Cohen L."/>
        </authorList>
    </citation>
    <scope>NUCLEOTIDE SEQUENCE</scope>
    <source>
        <strain evidence="18">CCMP 2712</strain>
    </source>
</reference>
<dbReference type="PROSITE" id="PS50222">
    <property type="entry name" value="EF_HAND_2"/>
    <property type="match status" value="1"/>
</dbReference>
<protein>
    <recommendedName>
        <fullName evidence="17">EF-hand domain-containing protein</fullName>
    </recommendedName>
</protein>
<keyword evidence="5" id="KW-1003">Cell membrane</keyword>
<keyword evidence="15" id="KW-0449">Lipoprotein</keyword>
<evidence type="ECO:0000256" key="14">
    <source>
        <dbReference type="ARBA" id="ARBA00023242"/>
    </source>
</evidence>
<proteinExistence type="inferred from homology"/>
<keyword evidence="11" id="KW-0106">Calcium</keyword>
<organism evidence="18">
    <name type="scientific">Guillardia theta</name>
    <name type="common">Cryptophyte</name>
    <name type="synonym">Cryptomonas phi</name>
    <dbReference type="NCBI Taxonomy" id="55529"/>
    <lineage>
        <taxon>Eukaryota</taxon>
        <taxon>Cryptophyceae</taxon>
        <taxon>Pyrenomonadales</taxon>
        <taxon>Geminigeraceae</taxon>
        <taxon>Guillardia</taxon>
    </lineage>
</organism>
<evidence type="ECO:0000313" key="18">
    <source>
        <dbReference type="EMBL" id="CAE2302865.1"/>
    </source>
</evidence>
<evidence type="ECO:0000256" key="9">
    <source>
        <dbReference type="ARBA" id="ARBA00022723"/>
    </source>
</evidence>
<dbReference type="InterPro" id="IPR051875">
    <property type="entry name" value="Calcineurin_B_homologous"/>
</dbReference>